<organism evidence="4 5">
    <name type="scientific">Daucus carota subsp. sativus</name>
    <name type="common">Carrot</name>
    <dbReference type="NCBI Taxonomy" id="79200"/>
    <lineage>
        <taxon>Eukaryota</taxon>
        <taxon>Viridiplantae</taxon>
        <taxon>Streptophyta</taxon>
        <taxon>Embryophyta</taxon>
        <taxon>Tracheophyta</taxon>
        <taxon>Spermatophyta</taxon>
        <taxon>Magnoliopsida</taxon>
        <taxon>eudicotyledons</taxon>
        <taxon>Gunneridae</taxon>
        <taxon>Pentapetalae</taxon>
        <taxon>asterids</taxon>
        <taxon>campanulids</taxon>
        <taxon>Apiales</taxon>
        <taxon>Apiaceae</taxon>
        <taxon>Apioideae</taxon>
        <taxon>Scandiceae</taxon>
        <taxon>Daucinae</taxon>
        <taxon>Daucus</taxon>
        <taxon>Daucus sect. Daucus</taxon>
    </lineage>
</organism>
<protein>
    <recommendedName>
        <fullName evidence="3">RRM domain-containing protein</fullName>
    </recommendedName>
</protein>
<reference evidence="4" key="2">
    <citation type="submission" date="2022-03" db="EMBL/GenBank/DDBJ databases">
        <title>Draft title - Genomic analysis of global carrot germplasm unveils the trajectory of domestication and the origin of high carotenoid orange carrot.</title>
        <authorList>
            <person name="Iorizzo M."/>
            <person name="Ellison S."/>
            <person name="Senalik D."/>
            <person name="Macko-Podgorni A."/>
            <person name="Grzebelus D."/>
            <person name="Bostan H."/>
            <person name="Rolling W."/>
            <person name="Curaba J."/>
            <person name="Simon P."/>
        </authorList>
    </citation>
    <scope>NUCLEOTIDE SEQUENCE</scope>
    <source>
        <tissue evidence="4">Leaf</tissue>
    </source>
</reference>
<keyword evidence="5" id="KW-1185">Reference proteome</keyword>
<dbReference type="InterPro" id="IPR000504">
    <property type="entry name" value="RRM_dom"/>
</dbReference>
<evidence type="ECO:0000256" key="1">
    <source>
        <dbReference type="PROSITE-ProRule" id="PRU00176"/>
    </source>
</evidence>
<sequence length="363" mass="40678">MREAMALICYYRANHHRHKFIILSMNLRHVVVSKAINSSLNPNFSSRHAFTHRFCYWGFKGLQRRMHSSLASEDDFSDLGPPVIQGVNTRLKLATEKPEFFRNTRPKTEKAENARLIVEKANGTHPTTKKPKNYSDVTSNNKCHSSIKNSSSISIENVPSAVNMSELLESLSTFGKVSSSSMENVASGLDRCFVKYENEESSSRAISAGNITIGSFDLPIRPLPVPESVTIRINDIGNNTSYTAVHSICKTIGELVGVVKATENSVDALFSLKDYSETQNILAKLNDKIVDNCKWSAHLLLNTSSPEEVSKNERIQLGLQVSNQLKMLKTEMSTRKVYAEDLEYMHMAIMHLEEQHHIGSTTN</sequence>
<dbReference type="PROSITE" id="PS50102">
    <property type="entry name" value="RRM"/>
    <property type="match status" value="1"/>
</dbReference>
<evidence type="ECO:0000313" key="5">
    <source>
        <dbReference type="Proteomes" id="UP000077755"/>
    </source>
</evidence>
<gene>
    <name evidence="4" type="ORF">DCAR_0314009</name>
</gene>
<dbReference type="GO" id="GO:0003723">
    <property type="term" value="F:RNA binding"/>
    <property type="evidence" value="ECO:0007669"/>
    <property type="project" value="UniProtKB-UniRule"/>
</dbReference>
<proteinExistence type="predicted"/>
<evidence type="ECO:0000313" key="4">
    <source>
        <dbReference type="EMBL" id="WOG94712.1"/>
    </source>
</evidence>
<dbReference type="Gene3D" id="3.30.70.330">
    <property type="match status" value="1"/>
</dbReference>
<dbReference type="EMBL" id="CP093345">
    <property type="protein sequence ID" value="WOG94712.1"/>
    <property type="molecule type" value="Genomic_DNA"/>
</dbReference>
<reference evidence="4" key="1">
    <citation type="journal article" date="2016" name="Nat. Genet.">
        <title>A high-quality carrot genome assembly provides new insights into carotenoid accumulation and asterid genome evolution.</title>
        <authorList>
            <person name="Iorizzo M."/>
            <person name="Ellison S."/>
            <person name="Senalik D."/>
            <person name="Zeng P."/>
            <person name="Satapoomin P."/>
            <person name="Huang J."/>
            <person name="Bowman M."/>
            <person name="Iovene M."/>
            <person name="Sanseverino W."/>
            <person name="Cavagnaro P."/>
            <person name="Yildiz M."/>
            <person name="Macko-Podgorni A."/>
            <person name="Moranska E."/>
            <person name="Grzebelus E."/>
            <person name="Grzebelus D."/>
            <person name="Ashrafi H."/>
            <person name="Zheng Z."/>
            <person name="Cheng S."/>
            <person name="Spooner D."/>
            <person name="Van Deynze A."/>
            <person name="Simon P."/>
        </authorList>
    </citation>
    <scope>NUCLEOTIDE SEQUENCE</scope>
    <source>
        <tissue evidence="4">Leaf</tissue>
    </source>
</reference>
<name>A0AAF1AVJ4_DAUCS</name>
<evidence type="ECO:0000259" key="3">
    <source>
        <dbReference type="PROSITE" id="PS50102"/>
    </source>
</evidence>
<dbReference type="InterPro" id="IPR035979">
    <property type="entry name" value="RBD_domain_sf"/>
</dbReference>
<keyword evidence="1" id="KW-0694">RNA-binding</keyword>
<evidence type="ECO:0000256" key="2">
    <source>
        <dbReference type="SAM" id="MobiDB-lite"/>
    </source>
</evidence>
<dbReference type="SUPFAM" id="SSF54928">
    <property type="entry name" value="RNA-binding domain, RBD"/>
    <property type="match status" value="1"/>
</dbReference>
<accession>A0AAF1AVJ4</accession>
<dbReference type="InterPro" id="IPR012677">
    <property type="entry name" value="Nucleotide-bd_a/b_plait_sf"/>
</dbReference>
<dbReference type="Pfam" id="PF00076">
    <property type="entry name" value="RRM_1"/>
    <property type="match status" value="1"/>
</dbReference>
<feature type="region of interest" description="Disordered" evidence="2">
    <location>
        <begin position="123"/>
        <end position="142"/>
    </location>
</feature>
<dbReference type="CDD" id="cd00590">
    <property type="entry name" value="RRM_SF"/>
    <property type="match status" value="1"/>
</dbReference>
<dbReference type="AlphaFoldDB" id="A0AAF1AVJ4"/>
<feature type="domain" description="RRM" evidence="3">
    <location>
        <begin position="151"/>
        <end position="230"/>
    </location>
</feature>
<dbReference type="Proteomes" id="UP000077755">
    <property type="component" value="Chromosome 3"/>
</dbReference>